<comment type="caution">
    <text evidence="1">The sequence shown here is derived from an EMBL/GenBank/DDBJ whole genome shotgun (WGS) entry which is preliminary data.</text>
</comment>
<sequence>MFSVIKQQTLAFGGINIIVLGNLAQLPPVTGSPIYKSSEWKLFYPLFLRQSQRQNQDKKYFKILQEIRLNNISQTTWNLLYQKAHSFNYQMPLDIILNTTNI</sequence>
<dbReference type="AlphaFoldDB" id="A0A397SDB3"/>
<dbReference type="STRING" id="658196.A0A397SDB3"/>
<feature type="non-terminal residue" evidence="1">
    <location>
        <position position="102"/>
    </location>
</feature>
<dbReference type="OrthoDB" id="2414142at2759"/>
<gene>
    <name evidence="1" type="ORF">C1645_836058</name>
</gene>
<proteinExistence type="predicted"/>
<dbReference type="EMBL" id="QKYT01000716">
    <property type="protein sequence ID" value="RIA81997.1"/>
    <property type="molecule type" value="Genomic_DNA"/>
</dbReference>
<organism evidence="1 2">
    <name type="scientific">Glomus cerebriforme</name>
    <dbReference type="NCBI Taxonomy" id="658196"/>
    <lineage>
        <taxon>Eukaryota</taxon>
        <taxon>Fungi</taxon>
        <taxon>Fungi incertae sedis</taxon>
        <taxon>Mucoromycota</taxon>
        <taxon>Glomeromycotina</taxon>
        <taxon>Glomeromycetes</taxon>
        <taxon>Glomerales</taxon>
        <taxon>Glomeraceae</taxon>
        <taxon>Glomus</taxon>
    </lineage>
</organism>
<keyword evidence="2" id="KW-1185">Reference proteome</keyword>
<accession>A0A397SDB3</accession>
<evidence type="ECO:0008006" key="3">
    <source>
        <dbReference type="Google" id="ProtNLM"/>
    </source>
</evidence>
<reference evidence="1 2" key="1">
    <citation type="submission" date="2018-06" db="EMBL/GenBank/DDBJ databases">
        <title>Comparative genomics reveals the genomic features of Rhizophagus irregularis, R. cerebriforme, R. diaphanum and Gigaspora rosea, and their symbiotic lifestyle signature.</title>
        <authorList>
            <person name="Morin E."/>
            <person name="San Clemente H."/>
            <person name="Chen E.C.H."/>
            <person name="De La Providencia I."/>
            <person name="Hainaut M."/>
            <person name="Kuo A."/>
            <person name="Kohler A."/>
            <person name="Murat C."/>
            <person name="Tang N."/>
            <person name="Roy S."/>
            <person name="Loubradou J."/>
            <person name="Henrissat B."/>
            <person name="Grigoriev I.V."/>
            <person name="Corradi N."/>
            <person name="Roux C."/>
            <person name="Martin F.M."/>
        </authorList>
    </citation>
    <scope>NUCLEOTIDE SEQUENCE [LARGE SCALE GENOMIC DNA]</scope>
    <source>
        <strain evidence="1 2">DAOM 227022</strain>
    </source>
</reference>
<dbReference type="Proteomes" id="UP000265703">
    <property type="component" value="Unassembled WGS sequence"/>
</dbReference>
<evidence type="ECO:0000313" key="2">
    <source>
        <dbReference type="Proteomes" id="UP000265703"/>
    </source>
</evidence>
<evidence type="ECO:0000313" key="1">
    <source>
        <dbReference type="EMBL" id="RIA81997.1"/>
    </source>
</evidence>
<protein>
    <recommendedName>
        <fullName evidence="3">DNA helicase</fullName>
    </recommendedName>
</protein>
<name>A0A397SDB3_9GLOM</name>